<dbReference type="Gene3D" id="3.40.190.10">
    <property type="entry name" value="Periplasmic binding protein-like II"/>
    <property type="match status" value="1"/>
</dbReference>
<dbReference type="SUPFAM" id="SSF53850">
    <property type="entry name" value="Periplasmic binding protein-like II"/>
    <property type="match status" value="1"/>
</dbReference>
<organism evidence="7 8">
    <name type="scientific">Sanguibacter suaedae</name>
    <dbReference type="NCBI Taxonomy" id="2795737"/>
    <lineage>
        <taxon>Bacteria</taxon>
        <taxon>Bacillati</taxon>
        <taxon>Actinomycetota</taxon>
        <taxon>Actinomycetes</taxon>
        <taxon>Micrococcales</taxon>
        <taxon>Sanguibacteraceae</taxon>
        <taxon>Sanguibacter</taxon>
    </lineage>
</organism>
<dbReference type="Pfam" id="PF04069">
    <property type="entry name" value="OpuAC"/>
    <property type="match status" value="1"/>
</dbReference>
<evidence type="ECO:0000256" key="5">
    <source>
        <dbReference type="SAM" id="SignalP"/>
    </source>
</evidence>
<dbReference type="EMBL" id="JAEINH010000004">
    <property type="protein sequence ID" value="MBI9114803.1"/>
    <property type="molecule type" value="Genomic_DNA"/>
</dbReference>
<evidence type="ECO:0000313" key="8">
    <source>
        <dbReference type="Proteomes" id="UP000602087"/>
    </source>
</evidence>
<dbReference type="GO" id="GO:0031460">
    <property type="term" value="P:glycine betaine transport"/>
    <property type="evidence" value="ECO:0007669"/>
    <property type="project" value="TreeGrafter"/>
</dbReference>
<feature type="chain" id="PRO_5038997980" evidence="5">
    <location>
        <begin position="33"/>
        <end position="309"/>
    </location>
</feature>
<dbReference type="AlphaFoldDB" id="A0A934IBB6"/>
<proteinExistence type="predicted"/>
<dbReference type="GO" id="GO:0015226">
    <property type="term" value="F:carnitine transmembrane transporter activity"/>
    <property type="evidence" value="ECO:0007669"/>
    <property type="project" value="TreeGrafter"/>
</dbReference>
<keyword evidence="4" id="KW-0472">Membrane</keyword>
<dbReference type="PANTHER" id="PTHR47737:SF1">
    <property type="entry name" value="GLYCINE BETAINE_PROLINE BETAINE TRANSPORT SYSTEM PERMEASE PROTEIN PROW"/>
    <property type="match status" value="1"/>
</dbReference>
<evidence type="ECO:0000256" key="4">
    <source>
        <dbReference type="ARBA" id="ARBA00023136"/>
    </source>
</evidence>
<dbReference type="CDD" id="cd13639">
    <property type="entry name" value="PBP2_OpuAC_like"/>
    <property type="match status" value="1"/>
</dbReference>
<name>A0A934IBB6_9MICO</name>
<dbReference type="GO" id="GO:0005275">
    <property type="term" value="F:amine transmembrane transporter activity"/>
    <property type="evidence" value="ECO:0007669"/>
    <property type="project" value="TreeGrafter"/>
</dbReference>
<keyword evidence="5" id="KW-0732">Signal</keyword>
<keyword evidence="3" id="KW-1003">Cell membrane</keyword>
<feature type="domain" description="ABC-type glycine betaine transport system substrate-binding" evidence="6">
    <location>
        <begin position="49"/>
        <end position="295"/>
    </location>
</feature>
<evidence type="ECO:0000313" key="7">
    <source>
        <dbReference type="EMBL" id="MBI9114803.1"/>
    </source>
</evidence>
<reference evidence="7" key="1">
    <citation type="submission" date="2020-12" db="EMBL/GenBank/DDBJ databases">
        <title>Sanguibacter suaedae sp. nov., isolated from Suaeda aralocaspica.</title>
        <authorList>
            <person name="Ma Q."/>
        </authorList>
    </citation>
    <scope>NUCLEOTIDE SEQUENCE</scope>
    <source>
        <strain evidence="7">YZGR15</strain>
    </source>
</reference>
<keyword evidence="8" id="KW-1185">Reference proteome</keyword>
<feature type="signal peptide" evidence="5">
    <location>
        <begin position="1"/>
        <end position="32"/>
    </location>
</feature>
<evidence type="ECO:0000256" key="1">
    <source>
        <dbReference type="ARBA" id="ARBA00004236"/>
    </source>
</evidence>
<protein>
    <submittedName>
        <fullName evidence="7">Glycine betaine ABC transporter substrate-binding protein</fullName>
    </submittedName>
</protein>
<comment type="subcellular location">
    <subcellularLocation>
        <location evidence="1">Cell membrane</location>
    </subcellularLocation>
</comment>
<dbReference type="PANTHER" id="PTHR47737">
    <property type="entry name" value="GLYCINE BETAINE/PROLINE BETAINE TRANSPORT SYSTEM PERMEASE PROTEIN PROW"/>
    <property type="match status" value="1"/>
</dbReference>
<sequence>MFNRTARRTTIVASGLALTLGLAACSSDSSEATDEDAPRLENGDLTNLSIGIHSGWDEGIAVSHLFKVMLEEEGYTVEAEVADPGIVYTSVAGGDYDVNFDMWLPATHADYLEQYGEDLEQLGVWYDDAKLTIAVNEDSPATSLADLAENADAYGNRLVGIEAGAGLTRITEDEVIPTYELEGMDYVISSTPTMLAELKGATDAGENVAVTLWRPHWAYDEYPIRDLEDPEGALGDAEEIHTVGRTGFAEDYPTVASWIAAFTLTDEQLFSLENLMFNENEGTQNDESAAQWLEENPDFVEDLKAAAEG</sequence>
<comment type="caution">
    <text evidence="7">The sequence shown here is derived from an EMBL/GenBank/DDBJ whole genome shotgun (WGS) entry which is preliminary data.</text>
</comment>
<dbReference type="PROSITE" id="PS51257">
    <property type="entry name" value="PROKAR_LIPOPROTEIN"/>
    <property type="match status" value="1"/>
</dbReference>
<dbReference type="InterPro" id="IPR007210">
    <property type="entry name" value="ABC_Gly_betaine_transp_sub-bd"/>
</dbReference>
<dbReference type="GO" id="GO:0043190">
    <property type="term" value="C:ATP-binding cassette (ABC) transporter complex"/>
    <property type="evidence" value="ECO:0007669"/>
    <property type="project" value="InterPro"/>
</dbReference>
<evidence type="ECO:0000256" key="3">
    <source>
        <dbReference type="ARBA" id="ARBA00022475"/>
    </source>
</evidence>
<dbReference type="Proteomes" id="UP000602087">
    <property type="component" value="Unassembled WGS sequence"/>
</dbReference>
<evidence type="ECO:0000256" key="2">
    <source>
        <dbReference type="ARBA" id="ARBA00022448"/>
    </source>
</evidence>
<dbReference type="GO" id="GO:0015871">
    <property type="term" value="P:choline transport"/>
    <property type="evidence" value="ECO:0007669"/>
    <property type="project" value="TreeGrafter"/>
</dbReference>
<keyword evidence="2" id="KW-0813">Transport</keyword>
<dbReference type="Gene3D" id="3.40.190.100">
    <property type="entry name" value="Glycine betaine-binding periplasmic protein, domain 2"/>
    <property type="match status" value="1"/>
</dbReference>
<gene>
    <name evidence="7" type="ORF">JAV76_07225</name>
</gene>
<accession>A0A934IBB6</accession>
<evidence type="ECO:0000259" key="6">
    <source>
        <dbReference type="Pfam" id="PF04069"/>
    </source>
</evidence>
<dbReference type="RefSeq" id="WP_198733344.1">
    <property type="nucleotide sequence ID" value="NZ_JAEINH010000004.1"/>
</dbReference>